<dbReference type="Gene3D" id="2.30.30.760">
    <property type="match status" value="1"/>
</dbReference>
<evidence type="ECO:0000256" key="1">
    <source>
        <dbReference type="ARBA" id="ARBA00004418"/>
    </source>
</evidence>
<dbReference type="Gene3D" id="3.90.1210.10">
    <property type="entry name" value="Antifreeze-like/N-acetylneuraminic acid synthase C-terminal domain"/>
    <property type="match status" value="1"/>
</dbReference>
<keyword evidence="3" id="KW-0574">Periplasm</keyword>
<feature type="domain" description="SAF" evidence="5">
    <location>
        <begin position="211"/>
        <end position="273"/>
    </location>
</feature>
<dbReference type="InterPro" id="IPR013974">
    <property type="entry name" value="SAF"/>
</dbReference>
<gene>
    <name evidence="6" type="primary">flgA</name>
    <name evidence="6" type="ORF">ACFSOX_08340</name>
</gene>
<evidence type="ECO:0000256" key="2">
    <source>
        <dbReference type="ARBA" id="ARBA00022729"/>
    </source>
</evidence>
<feature type="signal peptide" evidence="4">
    <location>
        <begin position="1"/>
        <end position="29"/>
    </location>
</feature>
<name>A0ABW5AGW9_9BRAD</name>
<keyword evidence="6" id="KW-0969">Cilium</keyword>
<accession>A0ABW5AGW9</accession>
<sequence length="361" mass="38133">MTRSFLSRALQIALAAALAAPLGPVPAAADPTAQAFAELALAQIRPVPTLKRSVTVKDPLVRIGDLVDHAGELAGVPVFRAPDIGTTGTISSSQVMEALRPYRMFRVDLADIAEVEVSRAGRVFTPAEIQGRILQAFAGQYGLGEAASLSLTVERDIRPFAVEATSSGELVVARSSYDPRTNRFDITFEIPGSQAARRIPLRFTGTVVELVETVVAARGMQRGDVIKSTDVIVEKRPRAEVPADAAAPGETVVGLAMRQGIRAGQPVRRHDLMKPDLVRRDETVTLVFQAPGILLTTRGKALEGGAEGDTVTAVNLQSKRTVQGVVSGPGQIRLVSSTPRVVTAAALDPSAAMRPAPTSGK</sequence>
<keyword evidence="6" id="KW-0282">Flagellum</keyword>
<protein>
    <submittedName>
        <fullName evidence="6">Flagellar basal body P-ring formation chaperone FlgA</fullName>
    </submittedName>
</protein>
<dbReference type="PANTHER" id="PTHR36307">
    <property type="entry name" value="FLAGELLA BASAL BODY P-RING FORMATION PROTEIN FLGA"/>
    <property type="match status" value="1"/>
</dbReference>
<keyword evidence="6" id="KW-0966">Cell projection</keyword>
<dbReference type="InterPro" id="IPR039246">
    <property type="entry name" value="Flagellar_FlgA"/>
</dbReference>
<dbReference type="Pfam" id="PF13144">
    <property type="entry name" value="ChapFlgA"/>
    <property type="match status" value="1"/>
</dbReference>
<evidence type="ECO:0000259" key="5">
    <source>
        <dbReference type="SMART" id="SM00858"/>
    </source>
</evidence>
<dbReference type="PANTHER" id="PTHR36307:SF1">
    <property type="entry name" value="FLAGELLA BASAL BODY P-RING FORMATION PROTEIN FLGA"/>
    <property type="match status" value="1"/>
</dbReference>
<feature type="chain" id="PRO_5045969148" evidence="4">
    <location>
        <begin position="30"/>
        <end position="361"/>
    </location>
</feature>
<comment type="caution">
    <text evidence="6">The sequence shown here is derived from an EMBL/GenBank/DDBJ whole genome shotgun (WGS) entry which is preliminary data.</text>
</comment>
<dbReference type="Proteomes" id="UP001597314">
    <property type="component" value="Unassembled WGS sequence"/>
</dbReference>
<dbReference type="CDD" id="cd11614">
    <property type="entry name" value="SAF_CpaB_FlgA_like"/>
    <property type="match status" value="1"/>
</dbReference>
<evidence type="ECO:0000256" key="3">
    <source>
        <dbReference type="ARBA" id="ARBA00022764"/>
    </source>
</evidence>
<dbReference type="NCBIfam" id="TIGR03170">
    <property type="entry name" value="flgA_cterm"/>
    <property type="match status" value="1"/>
</dbReference>
<evidence type="ECO:0000313" key="7">
    <source>
        <dbReference type="Proteomes" id="UP001597314"/>
    </source>
</evidence>
<dbReference type="RefSeq" id="WP_378477340.1">
    <property type="nucleotide sequence ID" value="NZ_JBHUIW010000007.1"/>
</dbReference>
<keyword evidence="7" id="KW-1185">Reference proteome</keyword>
<dbReference type="EMBL" id="JBHUIW010000007">
    <property type="protein sequence ID" value="MFD2182158.1"/>
    <property type="molecule type" value="Genomic_DNA"/>
</dbReference>
<evidence type="ECO:0000313" key="6">
    <source>
        <dbReference type="EMBL" id="MFD2182158.1"/>
    </source>
</evidence>
<comment type="subcellular location">
    <subcellularLocation>
        <location evidence="1">Periplasm</location>
    </subcellularLocation>
</comment>
<evidence type="ECO:0000256" key="4">
    <source>
        <dbReference type="SAM" id="SignalP"/>
    </source>
</evidence>
<reference evidence="7" key="1">
    <citation type="journal article" date="2019" name="Int. J. Syst. Evol. Microbiol.">
        <title>The Global Catalogue of Microorganisms (GCM) 10K type strain sequencing project: providing services to taxonomists for standard genome sequencing and annotation.</title>
        <authorList>
            <consortium name="The Broad Institute Genomics Platform"/>
            <consortium name="The Broad Institute Genome Sequencing Center for Infectious Disease"/>
            <person name="Wu L."/>
            <person name="Ma J."/>
        </authorList>
    </citation>
    <scope>NUCLEOTIDE SEQUENCE [LARGE SCALE GENOMIC DNA]</scope>
    <source>
        <strain evidence="7">CGMCC 1.6774</strain>
    </source>
</reference>
<keyword evidence="2 4" id="KW-0732">Signal</keyword>
<dbReference type="SMART" id="SM00858">
    <property type="entry name" value="SAF"/>
    <property type="match status" value="1"/>
</dbReference>
<organism evidence="6 7">
    <name type="scientific">Rhodoplanes azumiensis</name>
    <dbReference type="NCBI Taxonomy" id="1897628"/>
    <lineage>
        <taxon>Bacteria</taxon>
        <taxon>Pseudomonadati</taxon>
        <taxon>Pseudomonadota</taxon>
        <taxon>Alphaproteobacteria</taxon>
        <taxon>Hyphomicrobiales</taxon>
        <taxon>Nitrobacteraceae</taxon>
        <taxon>Rhodoplanes</taxon>
    </lineage>
</organism>
<dbReference type="InterPro" id="IPR017585">
    <property type="entry name" value="SAF_FlgA"/>
</dbReference>
<proteinExistence type="predicted"/>